<evidence type="ECO:0000313" key="12">
    <source>
        <dbReference type="EMBL" id="MBB6575985.1"/>
    </source>
</evidence>
<comment type="subunit">
    <text evidence="9">The complex comprises the extracytoplasmic solute receptor protein and the two transmembrane proteins.</text>
</comment>
<evidence type="ECO:0000256" key="4">
    <source>
        <dbReference type="ARBA" id="ARBA00022519"/>
    </source>
</evidence>
<comment type="function">
    <text evidence="9">Part of the tripartite ATP-independent periplasmic (TRAP) transport system.</text>
</comment>
<dbReference type="Proteomes" id="UP000562492">
    <property type="component" value="Unassembled WGS sequence"/>
</dbReference>
<evidence type="ECO:0000259" key="11">
    <source>
        <dbReference type="Pfam" id="PF04290"/>
    </source>
</evidence>
<evidence type="ECO:0000256" key="7">
    <source>
        <dbReference type="ARBA" id="ARBA00023136"/>
    </source>
</evidence>
<evidence type="ECO:0000256" key="9">
    <source>
        <dbReference type="RuleBase" id="RU369079"/>
    </source>
</evidence>
<protein>
    <recommendedName>
        <fullName evidence="9">TRAP transporter small permease protein</fullName>
    </recommendedName>
</protein>
<keyword evidence="7 9" id="KW-0472">Membrane</keyword>
<evidence type="ECO:0000256" key="10">
    <source>
        <dbReference type="SAM" id="MobiDB-lite"/>
    </source>
</evidence>
<feature type="region of interest" description="Disordered" evidence="10">
    <location>
        <begin position="1"/>
        <end position="23"/>
    </location>
</feature>
<proteinExistence type="inferred from homology"/>
<dbReference type="InterPro" id="IPR055348">
    <property type="entry name" value="DctQ"/>
</dbReference>
<keyword evidence="2 9" id="KW-0813">Transport</keyword>
<evidence type="ECO:0000256" key="1">
    <source>
        <dbReference type="ARBA" id="ARBA00004429"/>
    </source>
</evidence>
<keyword evidence="3" id="KW-1003">Cell membrane</keyword>
<evidence type="ECO:0000256" key="8">
    <source>
        <dbReference type="ARBA" id="ARBA00038436"/>
    </source>
</evidence>
<dbReference type="RefSeq" id="WP_184704038.1">
    <property type="nucleotide sequence ID" value="NZ_JACHKZ010000001.1"/>
</dbReference>
<dbReference type="Pfam" id="PF04290">
    <property type="entry name" value="DctQ"/>
    <property type="match status" value="1"/>
</dbReference>
<evidence type="ECO:0000313" key="13">
    <source>
        <dbReference type="Proteomes" id="UP000562492"/>
    </source>
</evidence>
<feature type="transmembrane region" description="Helical" evidence="9">
    <location>
        <begin position="149"/>
        <end position="168"/>
    </location>
</feature>
<keyword evidence="5 9" id="KW-0812">Transmembrane</keyword>
<keyword evidence="6 9" id="KW-1133">Transmembrane helix</keyword>
<dbReference type="InterPro" id="IPR007387">
    <property type="entry name" value="TRAP_DctQ"/>
</dbReference>
<organism evidence="12 13">
    <name type="scientific">Comamonas odontotermitis</name>
    <dbReference type="NCBI Taxonomy" id="379895"/>
    <lineage>
        <taxon>Bacteria</taxon>
        <taxon>Pseudomonadati</taxon>
        <taxon>Pseudomonadota</taxon>
        <taxon>Betaproteobacteria</taxon>
        <taxon>Burkholderiales</taxon>
        <taxon>Comamonadaceae</taxon>
        <taxon>Comamonas</taxon>
    </lineage>
</organism>
<name>A0ABR6RA18_9BURK</name>
<feature type="transmembrane region" description="Helical" evidence="9">
    <location>
        <begin position="36"/>
        <end position="57"/>
    </location>
</feature>
<sequence>MTPPSSSRPGGAAAPDPSSLAPATPPPAKGLWLEDWLTVAIMALLALITFANVIVRYFTDGSFAWTEEISVFLMILLAMVAGSAAVARDLHIRIEYFADRGNARRRKAFARFGALMVALLFALICVLSIRVVYDDYRFEETSPGIGVPQWWYSVWLPIFSALITLRALGLFARQGKASFEAPADDTGEGTVTTKELA</sequence>
<reference evidence="12 13" key="1">
    <citation type="submission" date="2020-08" db="EMBL/GenBank/DDBJ databases">
        <title>Functional genomics of gut bacteria from endangered species of beetles.</title>
        <authorList>
            <person name="Carlos-Shanley C."/>
        </authorList>
    </citation>
    <scope>NUCLEOTIDE SEQUENCE [LARGE SCALE GENOMIC DNA]</scope>
    <source>
        <strain evidence="12 13">S00124</strain>
    </source>
</reference>
<evidence type="ECO:0000256" key="3">
    <source>
        <dbReference type="ARBA" id="ARBA00022475"/>
    </source>
</evidence>
<feature type="compositionally biased region" description="Low complexity" evidence="10">
    <location>
        <begin position="1"/>
        <end position="22"/>
    </location>
</feature>
<accession>A0ABR6RA18</accession>
<dbReference type="EMBL" id="JACHKZ010000001">
    <property type="protein sequence ID" value="MBB6575985.1"/>
    <property type="molecule type" value="Genomic_DNA"/>
</dbReference>
<keyword evidence="13" id="KW-1185">Reference proteome</keyword>
<evidence type="ECO:0000256" key="6">
    <source>
        <dbReference type="ARBA" id="ARBA00022989"/>
    </source>
</evidence>
<feature type="transmembrane region" description="Helical" evidence="9">
    <location>
        <begin position="69"/>
        <end position="87"/>
    </location>
</feature>
<comment type="subcellular location">
    <subcellularLocation>
        <location evidence="1 9">Cell inner membrane</location>
        <topology evidence="1 9">Multi-pass membrane protein</topology>
    </subcellularLocation>
</comment>
<evidence type="ECO:0000256" key="5">
    <source>
        <dbReference type="ARBA" id="ARBA00022692"/>
    </source>
</evidence>
<keyword evidence="4 9" id="KW-0997">Cell inner membrane</keyword>
<gene>
    <name evidence="12" type="ORF">HNP33_000033</name>
</gene>
<comment type="similarity">
    <text evidence="8 9">Belongs to the TRAP transporter small permease family.</text>
</comment>
<comment type="caution">
    <text evidence="12">The sequence shown here is derived from an EMBL/GenBank/DDBJ whole genome shotgun (WGS) entry which is preliminary data.</text>
</comment>
<feature type="domain" description="Tripartite ATP-independent periplasmic transporters DctQ component" evidence="11">
    <location>
        <begin position="45"/>
        <end position="173"/>
    </location>
</feature>
<dbReference type="PANTHER" id="PTHR35011">
    <property type="entry name" value="2,3-DIKETO-L-GULONATE TRAP TRANSPORTER SMALL PERMEASE PROTEIN YIAM"/>
    <property type="match status" value="1"/>
</dbReference>
<evidence type="ECO:0000256" key="2">
    <source>
        <dbReference type="ARBA" id="ARBA00022448"/>
    </source>
</evidence>
<feature type="transmembrane region" description="Helical" evidence="9">
    <location>
        <begin position="108"/>
        <end position="129"/>
    </location>
</feature>